<dbReference type="InterPro" id="IPR056133">
    <property type="entry name" value="DUF7716"/>
</dbReference>
<dbReference type="Pfam" id="PF24832">
    <property type="entry name" value="DUF7716"/>
    <property type="match status" value="1"/>
</dbReference>
<sequence>MLEKNREYKFYEVINELREKYIEIGEKELYKDNNWCVYAKNDDIYLNSNCYIDEYPEIDDDTYEEKLPEFIFKKELELVFRDELLQDVVVSALKRKENASNEELMEAVNYYDDNDSFLEL</sequence>
<protein>
    <recommendedName>
        <fullName evidence="1">DUF7716 domain-containing protein</fullName>
    </recommendedName>
</protein>
<accession>A0A1M6J9J1</accession>
<reference evidence="2 3" key="1">
    <citation type="submission" date="2016-11" db="EMBL/GenBank/DDBJ databases">
        <authorList>
            <person name="Jaros S."/>
            <person name="Januszkiewicz K."/>
            <person name="Wedrychowicz H."/>
        </authorList>
    </citation>
    <scope>NUCLEOTIDE SEQUENCE [LARGE SCALE GENOMIC DNA]</scope>
    <source>
        <strain evidence="2 3">DSM 21758</strain>
    </source>
</reference>
<name>A0A1M6J9J1_9CLOT</name>
<dbReference type="AlphaFoldDB" id="A0A1M6J9J1"/>
<dbReference type="EMBL" id="FQZB01000008">
    <property type="protein sequence ID" value="SHJ43396.1"/>
    <property type="molecule type" value="Genomic_DNA"/>
</dbReference>
<gene>
    <name evidence="2" type="ORF">SAMN02745163_01958</name>
</gene>
<dbReference type="RefSeq" id="WP_072986505.1">
    <property type="nucleotide sequence ID" value="NZ_FQZB01000008.1"/>
</dbReference>
<feature type="domain" description="DUF7716" evidence="1">
    <location>
        <begin position="31"/>
        <end position="119"/>
    </location>
</feature>
<evidence type="ECO:0000313" key="3">
    <source>
        <dbReference type="Proteomes" id="UP000184310"/>
    </source>
</evidence>
<keyword evidence="3" id="KW-1185">Reference proteome</keyword>
<evidence type="ECO:0000313" key="2">
    <source>
        <dbReference type="EMBL" id="SHJ43396.1"/>
    </source>
</evidence>
<proteinExistence type="predicted"/>
<evidence type="ECO:0000259" key="1">
    <source>
        <dbReference type="Pfam" id="PF24832"/>
    </source>
</evidence>
<dbReference type="Proteomes" id="UP000184310">
    <property type="component" value="Unassembled WGS sequence"/>
</dbReference>
<organism evidence="2 3">
    <name type="scientific">Clostridium cavendishii DSM 21758</name>
    <dbReference type="NCBI Taxonomy" id="1121302"/>
    <lineage>
        <taxon>Bacteria</taxon>
        <taxon>Bacillati</taxon>
        <taxon>Bacillota</taxon>
        <taxon>Clostridia</taxon>
        <taxon>Eubacteriales</taxon>
        <taxon>Clostridiaceae</taxon>
        <taxon>Clostridium</taxon>
    </lineage>
</organism>
<dbReference type="OrthoDB" id="1376061at2"/>